<dbReference type="InterPro" id="IPR005121">
    <property type="entry name" value="Fdx_antiC-bd"/>
</dbReference>
<dbReference type="Gene3D" id="3.30.56.10">
    <property type="match status" value="2"/>
</dbReference>
<keyword evidence="9 12" id="KW-0030">Aminoacyl-tRNA synthetase</keyword>
<dbReference type="Pfam" id="PF03483">
    <property type="entry name" value="B3_4"/>
    <property type="match status" value="1"/>
</dbReference>
<protein>
    <recommendedName>
        <fullName evidence="2">phenylalanine--tRNA ligase</fullName>
        <ecNumber evidence="2">6.1.1.20</ecNumber>
    </recommendedName>
</protein>
<accession>A0A1X9PTV7</accession>
<dbReference type="PROSITE" id="PS51447">
    <property type="entry name" value="FDX_ACB"/>
    <property type="match status" value="1"/>
</dbReference>
<evidence type="ECO:0000256" key="7">
    <source>
        <dbReference type="ARBA" id="ARBA00022842"/>
    </source>
</evidence>
<dbReference type="EC" id="6.1.1.20" evidence="2"/>
<evidence type="ECO:0000256" key="3">
    <source>
        <dbReference type="ARBA" id="ARBA00022598"/>
    </source>
</evidence>
<reference evidence="12" key="1">
    <citation type="submission" date="2017-03" db="EMBL/GenBank/DDBJ databases">
        <title>The new red algal subphylum Proteorhodophytina comprises the largest and most divergent plastid genomes known.</title>
        <authorList>
            <person name="Munoz-Gomez S.A."/>
            <person name="Mejia-Franco F.G."/>
            <person name="Durnin K."/>
            <person name="Morgan C."/>
            <person name="Grisdale C.J."/>
            <person name="Archibald J.M."/>
            <person name="Slamovits C.H."/>
        </authorList>
    </citation>
    <scope>NUCLEOTIDE SEQUENCE</scope>
    <source>
        <strain evidence="12">NIES-2662</strain>
    </source>
</reference>
<dbReference type="Pfam" id="PF17759">
    <property type="entry name" value="tRNA_synthFbeta"/>
    <property type="match status" value="1"/>
</dbReference>
<dbReference type="Gene3D" id="3.50.40.10">
    <property type="entry name" value="Phenylalanyl-trna Synthetase, Chain B, domain 3"/>
    <property type="match status" value="1"/>
</dbReference>
<keyword evidence="8" id="KW-0648">Protein biosynthesis</keyword>
<dbReference type="AlphaFoldDB" id="A0A1X9PTV7"/>
<evidence type="ECO:0000259" key="10">
    <source>
        <dbReference type="PROSITE" id="PS51447"/>
    </source>
</evidence>
<dbReference type="GO" id="GO:0004826">
    <property type="term" value="F:phenylalanine-tRNA ligase activity"/>
    <property type="evidence" value="ECO:0007669"/>
    <property type="project" value="UniProtKB-EC"/>
</dbReference>
<dbReference type="GO" id="GO:0000287">
    <property type="term" value="F:magnesium ion binding"/>
    <property type="evidence" value="ECO:0007669"/>
    <property type="project" value="InterPro"/>
</dbReference>
<dbReference type="InterPro" id="IPR009061">
    <property type="entry name" value="DNA-bd_dom_put_sf"/>
</dbReference>
<dbReference type="PANTHER" id="PTHR10947">
    <property type="entry name" value="PHENYLALANYL-TRNA SYNTHETASE BETA CHAIN AND LEUCINE-RICH REPEAT-CONTAINING PROTEIN 47"/>
    <property type="match status" value="1"/>
</dbReference>
<dbReference type="Pfam" id="PF03147">
    <property type="entry name" value="FDX-ACB"/>
    <property type="match status" value="1"/>
</dbReference>
<evidence type="ECO:0000259" key="11">
    <source>
        <dbReference type="PROSITE" id="PS51483"/>
    </source>
</evidence>
<geneLocation type="chloroplast" evidence="12"/>
<comment type="cofactor">
    <cofactor evidence="1">
        <name>Mg(2+)</name>
        <dbReference type="ChEBI" id="CHEBI:18420"/>
    </cofactor>
</comment>
<feature type="domain" description="FDX-ACB" evidence="10">
    <location>
        <begin position="502"/>
        <end position="595"/>
    </location>
</feature>
<dbReference type="CDD" id="cd00769">
    <property type="entry name" value="PheRS_beta_core"/>
    <property type="match status" value="1"/>
</dbReference>
<keyword evidence="3" id="KW-0436">Ligase</keyword>
<dbReference type="SUPFAM" id="SSF54991">
    <property type="entry name" value="Anticodon-binding domain of PheRS"/>
    <property type="match status" value="1"/>
</dbReference>
<dbReference type="SUPFAM" id="SSF55681">
    <property type="entry name" value="Class II aaRS and biotin synthetases"/>
    <property type="match status" value="1"/>
</dbReference>
<keyword evidence="7" id="KW-0460">Magnesium</keyword>
<sequence length="597" mass="68654">MKISWNWLNTVIDINDIGPEELSNQLTLVGFEIENIVHDNYFGVNDVVLDIALTSNRSDLLSLLGIAREVSAGQPFNLIDVDTILNQPDSNHSLEFEIKFAQDKDQFYINNQLIRLTSQNLITTCNNIPVELSGIISNSKYNINNKSQSIFIYSTVLNSRYVRSSTRQLGLRTESSIRHERGTNIEQWNRACTKLTHLIKQLVSCNISNHIYFLNEHTNLRSIVLNKKNIYNVLGPIHNKNLLSIQNIEYTLNSLGFKVENNTKSLTITVPSHRFQEFDLFLDLDIIEEIGRLVGFNNFIDDVPLNKKNRKLSQREVFIRNIRASLKQLGLTEVITNSLIKLDNKNPTLQLTNPLNSEVCSLRTSLLTNMLRVCNYNLNKDNHILECFEFGRVFNSKLFKEHDSLAAVIGGNLLKSNWKDSPRQLTWSEAKGIIEICFKRLHPVRNTVIKYHTKEIGCFIQLHPNICKNFGNNLYAFELNIDKIYALRLDANNNPNTFLDYSQYPSVCKDISLIIPFDLSIKLIIQTIKDSNIQFLESVEVFDEYITELTSQGYHSVALRVYYRSMTQTLTSAQVDNLHNEIISMLIHKFSIQLRST</sequence>
<keyword evidence="4" id="KW-0479">Metal-binding</keyword>
<dbReference type="SMART" id="SM00873">
    <property type="entry name" value="B3_4"/>
    <property type="match status" value="1"/>
</dbReference>
<dbReference type="InterPro" id="IPR041616">
    <property type="entry name" value="PheRS_beta_core"/>
</dbReference>
<evidence type="ECO:0000313" key="12">
    <source>
        <dbReference type="EMBL" id="ARO90939.1"/>
    </source>
</evidence>
<keyword evidence="6" id="KW-0067">ATP-binding</keyword>
<evidence type="ECO:0000256" key="2">
    <source>
        <dbReference type="ARBA" id="ARBA00012814"/>
    </source>
</evidence>
<dbReference type="GO" id="GO:0009328">
    <property type="term" value="C:phenylalanine-tRNA ligase complex"/>
    <property type="evidence" value="ECO:0007669"/>
    <property type="project" value="TreeGrafter"/>
</dbReference>
<evidence type="ECO:0000256" key="4">
    <source>
        <dbReference type="ARBA" id="ARBA00022723"/>
    </source>
</evidence>
<dbReference type="GO" id="GO:0003723">
    <property type="term" value="F:RNA binding"/>
    <property type="evidence" value="ECO:0007669"/>
    <property type="project" value="InterPro"/>
</dbReference>
<dbReference type="SUPFAM" id="SSF56037">
    <property type="entry name" value="PheT/TilS domain"/>
    <property type="match status" value="1"/>
</dbReference>
<dbReference type="InterPro" id="IPR005147">
    <property type="entry name" value="tRNA_synthase_B5-dom"/>
</dbReference>
<evidence type="ECO:0000256" key="5">
    <source>
        <dbReference type="ARBA" id="ARBA00022741"/>
    </source>
</evidence>
<proteinExistence type="predicted"/>
<dbReference type="InterPro" id="IPR045864">
    <property type="entry name" value="aa-tRNA-synth_II/BPL/LPL"/>
</dbReference>
<evidence type="ECO:0000256" key="1">
    <source>
        <dbReference type="ARBA" id="ARBA00001946"/>
    </source>
</evidence>
<dbReference type="Pfam" id="PF03484">
    <property type="entry name" value="B5"/>
    <property type="match status" value="1"/>
</dbReference>
<organism evidence="12">
    <name type="scientific">Corynoplastis japonica</name>
    <dbReference type="NCBI Taxonomy" id="700918"/>
    <lineage>
        <taxon>Eukaryota</taxon>
        <taxon>Rhodophyta</taxon>
        <taxon>Rhodellophyceae</taxon>
        <taxon>Rhodellales</taxon>
        <taxon>Rhodellaceae</taxon>
        <taxon>Corynoplastis</taxon>
    </lineage>
</organism>
<evidence type="ECO:0000256" key="6">
    <source>
        <dbReference type="ARBA" id="ARBA00022840"/>
    </source>
</evidence>
<keyword evidence="12" id="KW-0934">Plastid</keyword>
<name>A0A1X9PTV7_9RHOD</name>
<dbReference type="Gene3D" id="3.30.70.380">
    <property type="entry name" value="Ferrodoxin-fold anticodon-binding domain"/>
    <property type="match status" value="1"/>
</dbReference>
<dbReference type="SUPFAM" id="SSF46955">
    <property type="entry name" value="Putative DNA-binding domain"/>
    <property type="match status" value="2"/>
</dbReference>
<dbReference type="InterPro" id="IPR036690">
    <property type="entry name" value="Fdx_antiC-bd_sf"/>
</dbReference>
<dbReference type="PROSITE" id="PS51483">
    <property type="entry name" value="B5"/>
    <property type="match status" value="1"/>
</dbReference>
<gene>
    <name evidence="12" type="primary">syfB</name>
</gene>
<dbReference type="InterPro" id="IPR005146">
    <property type="entry name" value="B3/B4_tRNA-bd"/>
</dbReference>
<dbReference type="PANTHER" id="PTHR10947:SF0">
    <property type="entry name" value="PHENYLALANINE--TRNA LIGASE BETA SUBUNIT"/>
    <property type="match status" value="1"/>
</dbReference>
<dbReference type="InterPro" id="IPR020825">
    <property type="entry name" value="Phe-tRNA_synthase-like_B3/B4"/>
</dbReference>
<dbReference type="GO" id="GO:0005524">
    <property type="term" value="F:ATP binding"/>
    <property type="evidence" value="ECO:0007669"/>
    <property type="project" value="UniProtKB-KW"/>
</dbReference>
<evidence type="ECO:0000256" key="9">
    <source>
        <dbReference type="ARBA" id="ARBA00023146"/>
    </source>
</evidence>
<feature type="domain" description="B5" evidence="11">
    <location>
        <begin position="218"/>
        <end position="301"/>
    </location>
</feature>
<evidence type="ECO:0000256" key="8">
    <source>
        <dbReference type="ARBA" id="ARBA00022917"/>
    </source>
</evidence>
<dbReference type="SMART" id="SM00896">
    <property type="entry name" value="FDX-ACB"/>
    <property type="match status" value="1"/>
</dbReference>
<dbReference type="Gene3D" id="3.30.930.10">
    <property type="entry name" value="Bira Bifunctional Protein, Domain 2"/>
    <property type="match status" value="1"/>
</dbReference>
<dbReference type="InterPro" id="IPR045060">
    <property type="entry name" value="Phe-tRNA-ligase_IIc_bsu"/>
</dbReference>
<dbReference type="EMBL" id="KY709210">
    <property type="protein sequence ID" value="ARO90939.1"/>
    <property type="molecule type" value="Genomic_DNA"/>
</dbReference>
<keyword evidence="12" id="KW-0150">Chloroplast</keyword>
<dbReference type="GO" id="GO:0006432">
    <property type="term" value="P:phenylalanyl-tRNA aminoacylation"/>
    <property type="evidence" value="ECO:0007669"/>
    <property type="project" value="InterPro"/>
</dbReference>
<keyword evidence="5" id="KW-0547">Nucleotide-binding</keyword>
<dbReference type="SMART" id="SM00874">
    <property type="entry name" value="B5"/>
    <property type="match status" value="1"/>
</dbReference>